<dbReference type="InterPro" id="IPR050696">
    <property type="entry name" value="FtsA/MreB"/>
</dbReference>
<evidence type="ECO:0000256" key="7">
    <source>
        <dbReference type="ARBA" id="ARBA00033103"/>
    </source>
</evidence>
<dbReference type="EMBL" id="LTBB01000003">
    <property type="protein sequence ID" value="KYH29501.1"/>
    <property type="molecule type" value="Genomic_DNA"/>
</dbReference>
<evidence type="ECO:0000256" key="2">
    <source>
        <dbReference type="ARBA" id="ARBA00014415"/>
    </source>
</evidence>
<proteinExistence type="inferred from homology"/>
<name>A0A151APE9_9CLOT</name>
<feature type="domain" description="SHS2" evidence="8">
    <location>
        <begin position="39"/>
        <end position="145"/>
    </location>
</feature>
<keyword evidence="9" id="KW-0131">Cell cycle</keyword>
<dbReference type="PATRIC" id="fig|1121305.3.peg.743"/>
<gene>
    <name evidence="9" type="primary">ftsA_3</name>
    <name evidence="9" type="ORF">CLCOL_07320</name>
</gene>
<accession>A0A151APE9</accession>
<dbReference type="InterPro" id="IPR043129">
    <property type="entry name" value="ATPase_NBD"/>
</dbReference>
<evidence type="ECO:0000313" key="9">
    <source>
        <dbReference type="EMBL" id="KYH29501.1"/>
    </source>
</evidence>
<evidence type="ECO:0000256" key="5">
    <source>
        <dbReference type="ARBA" id="ARBA00030019"/>
    </source>
</evidence>
<dbReference type="InterPro" id="IPR003494">
    <property type="entry name" value="SHS2_FtsA"/>
</dbReference>
<dbReference type="STRING" id="1121305.CLCOL_07320"/>
<dbReference type="AlphaFoldDB" id="A0A151APE9"/>
<dbReference type="Gene3D" id="3.30.420.40">
    <property type="match status" value="2"/>
</dbReference>
<comment type="similarity">
    <text evidence="1">Belongs to the heat shock protein 70 family.</text>
</comment>
<dbReference type="PANTHER" id="PTHR32432">
    <property type="entry name" value="CELL DIVISION PROTEIN FTSA-RELATED"/>
    <property type="match status" value="1"/>
</dbReference>
<sequence>MLEIANEIIKSMEERIIDENLNFKNKSISVEKLTENDIKVGVDLGTSNIVITVLDKFNNPIGGALKSASVVKDGIVVDYIGAVNIVRELKERVEKKLKLSLNYAATAIPPGIIKGNVKVIENVVESSGFQLTNVIDEPEAAAKVLHIKDGAVVDIGGGTTGISVLRNGKVIFSADEPTGGTHLTLVTAGNFDISFEEAENYKKDENNYNMVFPIVTPVIEKMADIVLKSVSGYDIECIYLVGGTCCLKGLENVFQKYTSIKSIKPYNPLLITPIGIAMSNEK</sequence>
<evidence type="ECO:0000259" key="8">
    <source>
        <dbReference type="SMART" id="SM00842"/>
    </source>
</evidence>
<evidence type="ECO:0000256" key="4">
    <source>
        <dbReference type="ARBA" id="ARBA00023016"/>
    </source>
</evidence>
<dbReference type="InterPro" id="IPR005883">
    <property type="entry name" value="PilM"/>
</dbReference>
<dbReference type="GO" id="GO:0051301">
    <property type="term" value="P:cell division"/>
    <property type="evidence" value="ECO:0007669"/>
    <property type="project" value="UniProtKB-KW"/>
</dbReference>
<protein>
    <recommendedName>
        <fullName evidence="2">Chaperone protein DnaK</fullName>
    </recommendedName>
    <alternativeName>
        <fullName evidence="3">Chaperone protein dnaK</fullName>
    </alternativeName>
    <alternativeName>
        <fullName evidence="7">HSP70</fullName>
    </alternativeName>
    <alternativeName>
        <fullName evidence="6">Heat shock 70 kDa protein</fullName>
    </alternativeName>
    <alternativeName>
        <fullName evidence="5">Heat shock protein 70</fullName>
    </alternativeName>
</protein>
<keyword evidence="10" id="KW-1185">Reference proteome</keyword>
<dbReference type="NCBIfam" id="NF011660">
    <property type="entry name" value="PRK15080.1"/>
    <property type="match status" value="1"/>
</dbReference>
<evidence type="ECO:0000313" key="10">
    <source>
        <dbReference type="Proteomes" id="UP000075374"/>
    </source>
</evidence>
<dbReference type="CDD" id="cd24047">
    <property type="entry name" value="ASKHA_NBD_EutJ"/>
    <property type="match status" value="1"/>
</dbReference>
<reference evidence="9 10" key="1">
    <citation type="submission" date="2016-02" db="EMBL/GenBank/DDBJ databases">
        <title>Genome sequence of Clostridium colicanis DSM 13634.</title>
        <authorList>
            <person name="Poehlein A."/>
            <person name="Daniel R."/>
        </authorList>
    </citation>
    <scope>NUCLEOTIDE SEQUENCE [LARGE SCALE GENOMIC DNA]</scope>
    <source>
        <strain evidence="9 10">DSM 13634</strain>
    </source>
</reference>
<evidence type="ECO:0000256" key="3">
    <source>
        <dbReference type="ARBA" id="ARBA00017249"/>
    </source>
</evidence>
<keyword evidence="4" id="KW-0346">Stress response</keyword>
<dbReference type="SMART" id="SM00842">
    <property type="entry name" value="FtsA"/>
    <property type="match status" value="1"/>
</dbReference>
<dbReference type="RefSeq" id="WP_106024464.1">
    <property type="nucleotide sequence ID" value="NZ_LTBB01000003.1"/>
</dbReference>
<evidence type="ECO:0000256" key="6">
    <source>
        <dbReference type="ARBA" id="ARBA00030945"/>
    </source>
</evidence>
<dbReference type="SUPFAM" id="SSF53067">
    <property type="entry name" value="Actin-like ATPase domain"/>
    <property type="match status" value="2"/>
</dbReference>
<dbReference type="InterPro" id="IPR013366">
    <property type="entry name" value="EutJ"/>
</dbReference>
<dbReference type="Proteomes" id="UP000075374">
    <property type="component" value="Unassembled WGS sequence"/>
</dbReference>
<dbReference type="InterPro" id="IPR018181">
    <property type="entry name" value="Heat_shock_70_CS"/>
</dbReference>
<comment type="caution">
    <text evidence="9">The sequence shown here is derived from an EMBL/GenBank/DDBJ whole genome shotgun (WGS) entry which is preliminary data.</text>
</comment>
<dbReference type="PROSITE" id="PS00329">
    <property type="entry name" value="HSP70_2"/>
    <property type="match status" value="1"/>
</dbReference>
<dbReference type="NCBIfam" id="TIGR02529">
    <property type="entry name" value="EutJ"/>
    <property type="match status" value="1"/>
</dbReference>
<keyword evidence="9" id="KW-0132">Cell division</keyword>
<dbReference type="PANTHER" id="PTHR32432:SF3">
    <property type="entry name" value="ETHANOLAMINE UTILIZATION PROTEIN EUTJ"/>
    <property type="match status" value="1"/>
</dbReference>
<dbReference type="Pfam" id="PF11104">
    <property type="entry name" value="PilM_2"/>
    <property type="match status" value="1"/>
</dbReference>
<evidence type="ECO:0000256" key="1">
    <source>
        <dbReference type="ARBA" id="ARBA00007381"/>
    </source>
</evidence>
<organism evidence="9 10">
    <name type="scientific">Clostridium colicanis DSM 13634</name>
    <dbReference type="NCBI Taxonomy" id="1121305"/>
    <lineage>
        <taxon>Bacteria</taxon>
        <taxon>Bacillati</taxon>
        <taxon>Bacillota</taxon>
        <taxon>Clostridia</taxon>
        <taxon>Eubacteriales</taxon>
        <taxon>Clostridiaceae</taxon>
        <taxon>Clostridium</taxon>
    </lineage>
</organism>